<feature type="region of interest" description="Disordered" evidence="1">
    <location>
        <begin position="1"/>
        <end position="20"/>
    </location>
</feature>
<keyword evidence="2" id="KW-0812">Transmembrane</keyword>
<proteinExistence type="predicted"/>
<dbReference type="EMBL" id="HBGQ01060265">
    <property type="protein sequence ID" value="CAD9464472.1"/>
    <property type="molecule type" value="Transcribed_RNA"/>
</dbReference>
<evidence type="ECO:0000256" key="2">
    <source>
        <dbReference type="SAM" id="Phobius"/>
    </source>
</evidence>
<feature type="transmembrane region" description="Helical" evidence="2">
    <location>
        <begin position="160"/>
        <end position="181"/>
    </location>
</feature>
<organism evidence="3">
    <name type="scientific">Alexandrium andersonii</name>
    <dbReference type="NCBI Taxonomy" id="327968"/>
    <lineage>
        <taxon>Eukaryota</taxon>
        <taxon>Sar</taxon>
        <taxon>Alveolata</taxon>
        <taxon>Dinophyceae</taxon>
        <taxon>Gonyaulacales</taxon>
        <taxon>Pyrocystaceae</taxon>
        <taxon>Alexandrium</taxon>
    </lineage>
</organism>
<sequence length="224" mass="25401">MQATHFAPGPIQKASGQREPSSLQWHNDFAEEVLVDERSKLISQAVEEGKSMWNGLLAHTKGRRWILGIWSLEVLWILFVVMANSMEMWGACPFEMGLAPVCQYCYSRPFLIWNSILVLLWAFHLYMAVLMASRGFCFRPRASGYIDNEIRGIPKMATSVFLYLFGFIIVWLIAGIVIAVMSNSCLRSNGNFYHHHDRSGLMFGTTVASLALVPVLFFLGRCQL</sequence>
<evidence type="ECO:0000256" key="1">
    <source>
        <dbReference type="SAM" id="MobiDB-lite"/>
    </source>
</evidence>
<feature type="transmembrane region" description="Helical" evidence="2">
    <location>
        <begin position="65"/>
        <end position="90"/>
    </location>
</feature>
<accession>A0A7S2DU42</accession>
<feature type="transmembrane region" description="Helical" evidence="2">
    <location>
        <begin position="110"/>
        <end position="132"/>
    </location>
</feature>
<protein>
    <submittedName>
        <fullName evidence="3">Uncharacterized protein</fullName>
    </submittedName>
</protein>
<evidence type="ECO:0000313" key="3">
    <source>
        <dbReference type="EMBL" id="CAD9464472.1"/>
    </source>
</evidence>
<keyword evidence="2" id="KW-0472">Membrane</keyword>
<dbReference type="AlphaFoldDB" id="A0A7S2DU42"/>
<name>A0A7S2DU42_9DINO</name>
<reference evidence="3" key="1">
    <citation type="submission" date="2021-01" db="EMBL/GenBank/DDBJ databases">
        <authorList>
            <person name="Corre E."/>
            <person name="Pelletier E."/>
            <person name="Niang G."/>
            <person name="Scheremetjew M."/>
            <person name="Finn R."/>
            <person name="Kale V."/>
            <person name="Holt S."/>
            <person name="Cochrane G."/>
            <person name="Meng A."/>
            <person name="Brown T."/>
            <person name="Cohen L."/>
        </authorList>
    </citation>
    <scope>NUCLEOTIDE SEQUENCE</scope>
    <source>
        <strain evidence="3">CCMP2222</strain>
    </source>
</reference>
<keyword evidence="2" id="KW-1133">Transmembrane helix</keyword>
<gene>
    <name evidence="3" type="ORF">AAND1436_LOCUS29052</name>
</gene>
<feature type="transmembrane region" description="Helical" evidence="2">
    <location>
        <begin position="201"/>
        <end position="219"/>
    </location>
</feature>